<keyword evidence="3 7" id="KW-0217">Developmental protein</keyword>
<accession>A0AAE1VKP4</accession>
<evidence type="ECO:0000256" key="2">
    <source>
        <dbReference type="ARBA" id="ARBA00008127"/>
    </source>
</evidence>
<dbReference type="PANTHER" id="PTHR33109:SF4">
    <property type="entry name" value="EPIDERMAL PATTERNING FACTOR-LIKE PROTEIN 6"/>
    <property type="match status" value="1"/>
</dbReference>
<dbReference type="Pfam" id="PF17181">
    <property type="entry name" value="EPF"/>
    <property type="match status" value="1"/>
</dbReference>
<feature type="region of interest" description="Disordered" evidence="8">
    <location>
        <begin position="1"/>
        <end position="22"/>
    </location>
</feature>
<evidence type="ECO:0000256" key="7">
    <source>
        <dbReference type="RuleBase" id="RU367102"/>
    </source>
</evidence>
<keyword evidence="4 7" id="KW-0964">Secreted</keyword>
<evidence type="ECO:0000256" key="6">
    <source>
        <dbReference type="ARBA" id="ARBA00023157"/>
    </source>
</evidence>
<dbReference type="EMBL" id="JAVYJV010000009">
    <property type="protein sequence ID" value="KAK4363700.1"/>
    <property type="molecule type" value="Genomic_DNA"/>
</dbReference>
<comment type="similarity">
    <text evidence="2 7">Belongs to the plant cysteine rich small secretory peptide family. Epidermal patterning factor subfamily.</text>
</comment>
<dbReference type="GO" id="GO:0010052">
    <property type="term" value="P:guard cell differentiation"/>
    <property type="evidence" value="ECO:0007669"/>
    <property type="project" value="UniProtKB-UniRule"/>
</dbReference>
<gene>
    <name evidence="9" type="ORF">RND71_018941</name>
</gene>
<protein>
    <recommendedName>
        <fullName evidence="7">Epidermal patterning factor-like protein</fullName>
    </recommendedName>
</protein>
<evidence type="ECO:0000256" key="8">
    <source>
        <dbReference type="SAM" id="MobiDB-lite"/>
    </source>
</evidence>
<evidence type="ECO:0000256" key="5">
    <source>
        <dbReference type="ARBA" id="ARBA00022729"/>
    </source>
</evidence>
<keyword evidence="6" id="KW-1015">Disulfide bond</keyword>
<dbReference type="AlphaFoldDB" id="A0AAE1VKP4"/>
<comment type="function">
    <text evidence="7">Controls stomatal patterning.</text>
</comment>
<keyword evidence="10" id="KW-1185">Reference proteome</keyword>
<evidence type="ECO:0000256" key="3">
    <source>
        <dbReference type="ARBA" id="ARBA00022473"/>
    </source>
</evidence>
<dbReference type="PANTHER" id="PTHR33109">
    <property type="entry name" value="EPIDERMAL PATTERNING FACTOR-LIKE PROTEIN 4"/>
    <property type="match status" value="1"/>
</dbReference>
<evidence type="ECO:0000313" key="9">
    <source>
        <dbReference type="EMBL" id="KAK4363700.1"/>
    </source>
</evidence>
<reference evidence="9" key="1">
    <citation type="submission" date="2023-12" db="EMBL/GenBank/DDBJ databases">
        <title>Genome assembly of Anisodus tanguticus.</title>
        <authorList>
            <person name="Wang Y.-J."/>
        </authorList>
    </citation>
    <scope>NUCLEOTIDE SEQUENCE</scope>
    <source>
        <strain evidence="9">KB-2021</strain>
        <tissue evidence="9">Leaf</tissue>
    </source>
</reference>
<evidence type="ECO:0000313" key="10">
    <source>
        <dbReference type="Proteomes" id="UP001291623"/>
    </source>
</evidence>
<sequence>MAKLTRPMGPDPVNTDEVPSTTSNLVECPTICVDEDVDDEDQGLVNGRKRFETYFFIFTGDTSPTSQFFGGGISFNLDTCHQYARQKFKKATGNTRRILGGLGSSPPRCMSKCGRCTPCRPVHVAVPPGTPVTAEYYPEAWRWNGPRNGLLYRLNGLLSFLRYTLENTNGGLLPSTLLVSSILSGDKVLT</sequence>
<dbReference type="Proteomes" id="UP001291623">
    <property type="component" value="Unassembled WGS sequence"/>
</dbReference>
<comment type="subcellular location">
    <subcellularLocation>
        <location evidence="1 7">Secreted</location>
    </subcellularLocation>
</comment>
<organism evidence="9 10">
    <name type="scientific">Anisodus tanguticus</name>
    <dbReference type="NCBI Taxonomy" id="243964"/>
    <lineage>
        <taxon>Eukaryota</taxon>
        <taxon>Viridiplantae</taxon>
        <taxon>Streptophyta</taxon>
        <taxon>Embryophyta</taxon>
        <taxon>Tracheophyta</taxon>
        <taxon>Spermatophyta</taxon>
        <taxon>Magnoliopsida</taxon>
        <taxon>eudicotyledons</taxon>
        <taxon>Gunneridae</taxon>
        <taxon>Pentapetalae</taxon>
        <taxon>asterids</taxon>
        <taxon>lamiids</taxon>
        <taxon>Solanales</taxon>
        <taxon>Solanaceae</taxon>
        <taxon>Solanoideae</taxon>
        <taxon>Hyoscyameae</taxon>
        <taxon>Anisodus</taxon>
    </lineage>
</organism>
<dbReference type="InterPro" id="IPR039455">
    <property type="entry name" value="EPFL"/>
</dbReference>
<keyword evidence="5" id="KW-0732">Signal</keyword>
<dbReference type="GO" id="GO:0005576">
    <property type="term" value="C:extracellular region"/>
    <property type="evidence" value="ECO:0007669"/>
    <property type="project" value="UniProtKB-SubCell"/>
</dbReference>
<name>A0AAE1VKP4_9SOLA</name>
<evidence type="ECO:0000256" key="1">
    <source>
        <dbReference type="ARBA" id="ARBA00004613"/>
    </source>
</evidence>
<proteinExistence type="inferred from homology"/>
<evidence type="ECO:0000256" key="4">
    <source>
        <dbReference type="ARBA" id="ARBA00022525"/>
    </source>
</evidence>
<comment type="caution">
    <text evidence="9">The sequence shown here is derived from an EMBL/GenBank/DDBJ whole genome shotgun (WGS) entry which is preliminary data.</text>
</comment>